<comment type="similarity">
    <text evidence="1">Belongs to the UPF0738 family.</text>
</comment>
<keyword evidence="3" id="KW-1185">Reference proteome</keyword>
<dbReference type="AlphaFoldDB" id="A0A679FL15"/>
<proteinExistence type="inferred from homology"/>
<dbReference type="RefSeq" id="WP_033843316.1">
    <property type="nucleotide sequence ID" value="NZ_AP022557.1"/>
</dbReference>
<organism evidence="2 3">
    <name type="scientific">Geobacillus subterraneus</name>
    <dbReference type="NCBI Taxonomy" id="129338"/>
    <lineage>
        <taxon>Bacteria</taxon>
        <taxon>Bacillati</taxon>
        <taxon>Bacillota</taxon>
        <taxon>Bacilli</taxon>
        <taxon>Bacillales</taxon>
        <taxon>Anoxybacillaceae</taxon>
        <taxon>Geobacillus</taxon>
    </lineage>
</organism>
<protein>
    <recommendedName>
        <fullName evidence="1">UPF0738 protein GsuE55_19010</fullName>
    </recommendedName>
</protein>
<dbReference type="Pfam" id="PF19785">
    <property type="entry name" value="UPF0738"/>
    <property type="match status" value="1"/>
</dbReference>
<evidence type="ECO:0000313" key="3">
    <source>
        <dbReference type="Proteomes" id="UP000501421"/>
    </source>
</evidence>
<dbReference type="HAMAP" id="MF_01861">
    <property type="entry name" value="UPF0738"/>
    <property type="match status" value="1"/>
</dbReference>
<name>A0A679FL15_9BACL</name>
<evidence type="ECO:0000313" key="2">
    <source>
        <dbReference type="EMBL" id="BBW97068.1"/>
    </source>
</evidence>
<reference evidence="3" key="1">
    <citation type="journal article" date="2020" name="Microbiol. Resour. Announc.">
        <title>Complete Genome Sequence of Geobacillus sp. Strain E55-1, Isolated from Mine Geyser in Japan.</title>
        <authorList>
            <person name="Miyazaki K."/>
            <person name="Hase E."/>
            <person name="Tokito N."/>
        </authorList>
    </citation>
    <scope>NUCLEOTIDE SEQUENCE [LARGE SCALE GENOMIC DNA]</scope>
    <source>
        <strain evidence="3">E55-1</strain>
    </source>
</reference>
<dbReference type="Proteomes" id="UP000501421">
    <property type="component" value="Chromosome"/>
</dbReference>
<dbReference type="EMBL" id="AP022557">
    <property type="protein sequence ID" value="BBW97068.1"/>
    <property type="molecule type" value="Genomic_DNA"/>
</dbReference>
<evidence type="ECO:0000256" key="1">
    <source>
        <dbReference type="HAMAP-Rule" id="MF_01861"/>
    </source>
</evidence>
<dbReference type="InterPro" id="IPR020908">
    <property type="entry name" value="UPF0738"/>
</dbReference>
<gene>
    <name evidence="2" type="primary">yjbL</name>
    <name evidence="2" type="ORF">GsuE55_19010</name>
</gene>
<accession>A0A679FL15</accession>
<sequence>MNEKVTVHHAERKAGRLWLRADLPVSLADVAPKRHMLVDSDGLAFVYLLETNDRFLYVAIPRQWWRELKAMLAAKEPVWLQSGEEAVELEQFDEELAYLLDNIRGNANYGEELEQAVQEVFFTEKIHGQ</sequence>